<reference evidence="9" key="1">
    <citation type="submission" date="2021-04" db="EMBL/GenBank/DDBJ databases">
        <authorList>
            <consortium name="Wellcome Sanger Institute Data Sharing"/>
        </authorList>
    </citation>
    <scope>NUCLEOTIDE SEQUENCE [LARGE SCALE GENOMIC DNA]</scope>
</reference>
<dbReference type="InParanoid" id="A0A671YVR0"/>
<dbReference type="SMART" id="SM00980">
    <property type="entry name" value="THAP"/>
    <property type="match status" value="1"/>
</dbReference>
<dbReference type="InterPro" id="IPR029058">
    <property type="entry name" value="AB_hydrolase_fold"/>
</dbReference>
<dbReference type="GO" id="GO:0097176">
    <property type="term" value="P:epoxide metabolic process"/>
    <property type="evidence" value="ECO:0007669"/>
    <property type="project" value="TreeGrafter"/>
</dbReference>
<keyword evidence="4" id="KW-0378">Hydrolase</keyword>
<evidence type="ECO:0000256" key="4">
    <source>
        <dbReference type="ARBA" id="ARBA00022801"/>
    </source>
</evidence>
<dbReference type="Gene3D" id="3.40.50.1820">
    <property type="entry name" value="alpha/beta hydrolase"/>
    <property type="match status" value="1"/>
</dbReference>
<protein>
    <submittedName>
        <fullName evidence="9">Epoxide hydrolase 1</fullName>
    </submittedName>
</protein>
<dbReference type="PANTHER" id="PTHR21661">
    <property type="entry name" value="EPOXIDE HYDROLASE 1-RELATED"/>
    <property type="match status" value="1"/>
</dbReference>
<proteinExistence type="inferred from homology"/>
<dbReference type="GO" id="GO:0008270">
    <property type="term" value="F:zinc ion binding"/>
    <property type="evidence" value="ECO:0007669"/>
    <property type="project" value="UniProtKB-KW"/>
</dbReference>
<dbReference type="AlphaFoldDB" id="A0A671YVR0"/>
<dbReference type="InterPro" id="IPR006612">
    <property type="entry name" value="THAP_Znf"/>
</dbReference>
<dbReference type="GO" id="GO:0003677">
    <property type="term" value="F:DNA binding"/>
    <property type="evidence" value="ECO:0007669"/>
    <property type="project" value="UniProtKB-UniRule"/>
</dbReference>
<dbReference type="InterPro" id="IPR010497">
    <property type="entry name" value="Epoxide_hydro_N"/>
</dbReference>
<dbReference type="SUPFAM" id="SSF53474">
    <property type="entry name" value="alpha/beta-Hydrolases"/>
    <property type="match status" value="1"/>
</dbReference>
<dbReference type="Pfam" id="PF05485">
    <property type="entry name" value="THAP"/>
    <property type="match status" value="1"/>
</dbReference>
<keyword evidence="6 7" id="KW-0238">DNA-binding</keyword>
<gene>
    <name evidence="9" type="primary">LOC115596303</name>
</gene>
<dbReference type="GO" id="GO:0004301">
    <property type="term" value="F:epoxide hydrolase activity"/>
    <property type="evidence" value="ECO:0007669"/>
    <property type="project" value="TreeGrafter"/>
</dbReference>
<dbReference type="GeneTree" id="ENSGT00390000002210"/>
<dbReference type="InterPro" id="IPR000639">
    <property type="entry name" value="Epox_hydrolase-like"/>
</dbReference>
<organism evidence="9 10">
    <name type="scientific">Sparus aurata</name>
    <name type="common">Gilthead sea bream</name>
    <dbReference type="NCBI Taxonomy" id="8175"/>
    <lineage>
        <taxon>Eukaryota</taxon>
        <taxon>Metazoa</taxon>
        <taxon>Chordata</taxon>
        <taxon>Craniata</taxon>
        <taxon>Vertebrata</taxon>
        <taxon>Euteleostomi</taxon>
        <taxon>Actinopterygii</taxon>
        <taxon>Neopterygii</taxon>
        <taxon>Teleostei</taxon>
        <taxon>Neoteleostei</taxon>
        <taxon>Acanthomorphata</taxon>
        <taxon>Eupercaria</taxon>
        <taxon>Spariformes</taxon>
        <taxon>Sparidae</taxon>
        <taxon>Sparus</taxon>
    </lineage>
</organism>
<dbReference type="PRINTS" id="PR00412">
    <property type="entry name" value="EPOXHYDRLASE"/>
</dbReference>
<evidence type="ECO:0000256" key="1">
    <source>
        <dbReference type="ARBA" id="ARBA00010088"/>
    </source>
</evidence>
<keyword evidence="3 7" id="KW-0863">Zinc-finger</keyword>
<name>A0A671YVR0_SPAAU</name>
<reference evidence="9" key="2">
    <citation type="submission" date="2025-08" db="UniProtKB">
        <authorList>
            <consortium name="Ensembl"/>
        </authorList>
    </citation>
    <scope>IDENTIFICATION</scope>
</reference>
<evidence type="ECO:0000259" key="8">
    <source>
        <dbReference type="PROSITE" id="PS50950"/>
    </source>
</evidence>
<keyword evidence="2" id="KW-0479">Metal-binding</keyword>
<evidence type="ECO:0000256" key="7">
    <source>
        <dbReference type="PROSITE-ProRule" id="PRU00309"/>
    </source>
</evidence>
<dbReference type="PROSITE" id="PS50950">
    <property type="entry name" value="ZF_THAP"/>
    <property type="match status" value="1"/>
</dbReference>
<dbReference type="GO" id="GO:0019369">
    <property type="term" value="P:arachidonate metabolic process"/>
    <property type="evidence" value="ECO:0007669"/>
    <property type="project" value="TreeGrafter"/>
</dbReference>
<reference evidence="9" key="3">
    <citation type="submission" date="2025-09" db="UniProtKB">
        <authorList>
            <consortium name="Ensembl"/>
        </authorList>
    </citation>
    <scope>IDENTIFICATION</scope>
</reference>
<sequence>MSPPHRSCIFPGCHSVQGDGAVSSFKFPKEDNVRKRWIDFVKRSYCGEFKITTITRLCSVHFTPDSYSNCHQVKSGYLKSLLTLVIGAEPTPSVPGLHPPVPPTAGATIPATGITCSPESVDQTITCELSPLDCTMQRLQVLKETFSGLDAVQQQLAICSAVAAGGILAYLMLRRREVKSIPLGEGWWGAGEKPLLEDDKVYPFKVQTSDEEIKDLHERIDRARYSDALEDGGFHYGFNSTHLKKVVSYWRHEFDWKIQVSVLNKYPHFKTKIEGLDVHFIHVRPPHRENQKVLPLMLVHGWPGSFYEFYKILPLLTENQDGLAFEVICPSIPGYGFSDAPRKQGFDSLATARVFLTLMERLGFSQFYLQGGDWGSLITTNMAQMKPQCVKGLHLNMLNSTRGFKVLMSLMIGPYLPFLVGLNREDVRRLFPFFEKNVWEILRESGYFHIQATKPDTAGCGVNDSPVGLAAYIMEKFSSWTDLSNRNLMDGGLERKFSLDDLLTNVMIYWTTGSIVSSMRFYKENLKSNPNNRIDAKTGIFVPTGLAAFPHELMHCPKSWARIRYRNIYSYTFMPRGGHFAAFEEPQLLADDIIQFVKKVEK</sequence>
<keyword evidence="5" id="KW-0862">Zinc</keyword>
<accession>A0A671YVR0</accession>
<keyword evidence="10" id="KW-1185">Reference proteome</keyword>
<evidence type="ECO:0000313" key="10">
    <source>
        <dbReference type="Proteomes" id="UP000472265"/>
    </source>
</evidence>
<feature type="domain" description="THAP-type" evidence="8">
    <location>
        <begin position="3"/>
        <end position="93"/>
    </location>
</feature>
<dbReference type="Pfam" id="PF06441">
    <property type="entry name" value="EHN"/>
    <property type="match status" value="1"/>
</dbReference>
<evidence type="ECO:0000256" key="5">
    <source>
        <dbReference type="ARBA" id="ARBA00022833"/>
    </source>
</evidence>
<dbReference type="Ensembl" id="ENSSAUT00010068300.1">
    <property type="protein sequence ID" value="ENSSAUP00010065214.1"/>
    <property type="gene ID" value="ENSSAUG00010026079.1"/>
</dbReference>
<evidence type="ECO:0000256" key="6">
    <source>
        <dbReference type="ARBA" id="ARBA00023125"/>
    </source>
</evidence>
<dbReference type="SMART" id="SM00692">
    <property type="entry name" value="DM3"/>
    <property type="match status" value="1"/>
</dbReference>
<dbReference type="SUPFAM" id="SSF57716">
    <property type="entry name" value="Glucocorticoid receptor-like (DNA-binding domain)"/>
    <property type="match status" value="1"/>
</dbReference>
<dbReference type="Proteomes" id="UP000472265">
    <property type="component" value="Chromosome 15"/>
</dbReference>
<evidence type="ECO:0000256" key="2">
    <source>
        <dbReference type="ARBA" id="ARBA00022723"/>
    </source>
</evidence>
<comment type="similarity">
    <text evidence="1">Belongs to the peptidase S33 family.</text>
</comment>
<evidence type="ECO:0000256" key="3">
    <source>
        <dbReference type="ARBA" id="ARBA00022771"/>
    </source>
</evidence>
<dbReference type="PANTHER" id="PTHR21661:SF78">
    <property type="entry name" value="EPOXIDE HYDROLASE 1"/>
    <property type="match status" value="1"/>
</dbReference>
<evidence type="ECO:0000313" key="9">
    <source>
        <dbReference type="Ensembl" id="ENSSAUP00010065214.1"/>
    </source>
</evidence>